<proteinExistence type="predicted"/>
<dbReference type="AlphaFoldDB" id="A0A4R8VBR7"/>
<evidence type="ECO:0000313" key="1">
    <source>
        <dbReference type="EMBL" id="TFB79482.1"/>
    </source>
</evidence>
<dbReference type="CDD" id="cd04186">
    <property type="entry name" value="GT_2_like_c"/>
    <property type="match status" value="1"/>
</dbReference>
<dbReference type="PANTHER" id="PTHR43179">
    <property type="entry name" value="RHAMNOSYLTRANSFERASE WBBL"/>
    <property type="match status" value="1"/>
</dbReference>
<dbReference type="Pfam" id="PF13641">
    <property type="entry name" value="Glyco_tranf_2_3"/>
    <property type="match status" value="1"/>
</dbReference>
<comment type="caution">
    <text evidence="1">The sequence shown here is derived from an EMBL/GenBank/DDBJ whole genome shotgun (WGS) entry which is preliminary data.</text>
</comment>
<dbReference type="EMBL" id="SOFI01000003">
    <property type="protein sequence ID" value="TFB79482.1"/>
    <property type="molecule type" value="Genomic_DNA"/>
</dbReference>
<organism evidence="1 2">
    <name type="scientific">Terrimesophilobacter mesophilus</name>
    <dbReference type="NCBI Taxonomy" id="433647"/>
    <lineage>
        <taxon>Bacteria</taxon>
        <taxon>Bacillati</taxon>
        <taxon>Actinomycetota</taxon>
        <taxon>Actinomycetes</taxon>
        <taxon>Micrococcales</taxon>
        <taxon>Microbacteriaceae</taxon>
        <taxon>Terrimesophilobacter</taxon>
    </lineage>
</organism>
<gene>
    <name evidence="1" type="ORF">E3N84_05095</name>
</gene>
<dbReference type="InterPro" id="IPR029044">
    <property type="entry name" value="Nucleotide-diphossugar_trans"/>
</dbReference>
<name>A0A4R8VBR7_9MICO</name>
<accession>A0A4R8VBR7</accession>
<sequence length="295" mass="31092">MGPRQSTPGSPRVAAVTVSYGSERVLPPFLASVPASSSSPISVVIADNRPESGTVAQIAASAGAQYLAMPRNLGYGSAMNAGVAVLPATVEWVLLSNPDVVLAPGALDRLVAAGEADSRIGSVGPAILNSDGSVYPSARAVPSLRTGIGHAMFANLWPSNPWSQRYRNDSTVPGRGRDAGWLSGACLLVRRSAFDDVGGFDESFFMYFEDVDLGYRLGKKGYRNVYEPAARAAHAGAHATTTDSVKMIAAHHESARKFLAKKYSGVALWPLRAMLTVGLNIRSALAARRVTQQGH</sequence>
<dbReference type="Gene3D" id="3.90.550.10">
    <property type="entry name" value="Spore Coat Polysaccharide Biosynthesis Protein SpsA, Chain A"/>
    <property type="match status" value="1"/>
</dbReference>
<dbReference type="Proteomes" id="UP000298488">
    <property type="component" value="Unassembled WGS sequence"/>
</dbReference>
<dbReference type="GO" id="GO:0016740">
    <property type="term" value="F:transferase activity"/>
    <property type="evidence" value="ECO:0007669"/>
    <property type="project" value="UniProtKB-KW"/>
</dbReference>
<keyword evidence="2" id="KW-1185">Reference proteome</keyword>
<reference evidence="1 2" key="1">
    <citation type="submission" date="2019-03" db="EMBL/GenBank/DDBJ databases">
        <title>Genomics of glacier-inhabiting Cryobacterium strains.</title>
        <authorList>
            <person name="Liu Q."/>
            <person name="Xin Y.-H."/>
        </authorList>
    </citation>
    <scope>NUCLEOTIDE SEQUENCE [LARGE SCALE GENOMIC DNA]</scope>
    <source>
        <strain evidence="1 2">CGMCC 1.10440</strain>
    </source>
</reference>
<dbReference type="RefSeq" id="WP_104095354.1">
    <property type="nucleotide sequence ID" value="NZ_JACHBP010000001.1"/>
</dbReference>
<dbReference type="PANTHER" id="PTHR43179:SF7">
    <property type="entry name" value="RHAMNOSYLTRANSFERASE WBBL"/>
    <property type="match status" value="1"/>
</dbReference>
<protein>
    <submittedName>
        <fullName evidence="1">Glycosyltransferase family 2 protein</fullName>
    </submittedName>
</protein>
<keyword evidence="1" id="KW-0808">Transferase</keyword>
<dbReference type="OrthoDB" id="9771846at2"/>
<dbReference type="SUPFAM" id="SSF53448">
    <property type="entry name" value="Nucleotide-diphospho-sugar transferases"/>
    <property type="match status" value="1"/>
</dbReference>
<evidence type="ECO:0000313" key="2">
    <source>
        <dbReference type="Proteomes" id="UP000298488"/>
    </source>
</evidence>